<feature type="signal peptide" evidence="17">
    <location>
        <begin position="1"/>
        <end position="30"/>
    </location>
</feature>
<feature type="domain" description="MAM" evidence="18">
    <location>
        <begin position="33"/>
        <end position="196"/>
    </location>
</feature>
<comment type="subcellular location">
    <subcellularLocation>
        <location evidence="1">Cell membrane</location>
        <topology evidence="1">Single-pass type I membrane protein</topology>
    </subcellularLocation>
</comment>
<dbReference type="GO" id="GO:0005524">
    <property type="term" value="F:ATP binding"/>
    <property type="evidence" value="ECO:0007669"/>
    <property type="project" value="UniProtKB-KW"/>
</dbReference>
<dbReference type="PROSITE" id="PS50060">
    <property type="entry name" value="MAM_2"/>
    <property type="match status" value="1"/>
</dbReference>
<dbReference type="PANTHER" id="PTHR23282">
    <property type="entry name" value="APICAL ENDOSOMAL GLYCOPROTEIN PRECURSOR"/>
    <property type="match status" value="1"/>
</dbReference>
<evidence type="ECO:0000256" key="16">
    <source>
        <dbReference type="SAM" id="MobiDB-lite"/>
    </source>
</evidence>
<keyword evidence="3" id="KW-1003">Cell membrane</keyword>
<reference evidence="19" key="1">
    <citation type="submission" date="2019-02" db="EMBL/GenBank/DDBJ databases">
        <authorList>
            <person name="Gruber-Vodicka R. H."/>
            <person name="Seah K. B. B."/>
        </authorList>
    </citation>
    <scope>NUCLEOTIDE SEQUENCE</scope>
    <source>
        <strain evidence="20">BECK_BZ198</strain>
        <strain evidence="19">BECK_BZ199</strain>
    </source>
</reference>
<dbReference type="GO" id="GO:0005886">
    <property type="term" value="C:plasma membrane"/>
    <property type="evidence" value="ECO:0007669"/>
    <property type="project" value="UniProtKB-SubCell"/>
</dbReference>
<keyword evidence="8" id="KW-0418">Kinase</keyword>
<feature type="chain" id="PRO_5033432709" description="receptor protein-tyrosine kinase" evidence="17">
    <location>
        <begin position="31"/>
        <end position="910"/>
    </location>
</feature>
<evidence type="ECO:0000313" key="20">
    <source>
        <dbReference type="EMBL" id="VFK76874.1"/>
    </source>
</evidence>
<evidence type="ECO:0000256" key="9">
    <source>
        <dbReference type="ARBA" id="ARBA00022840"/>
    </source>
</evidence>
<evidence type="ECO:0000256" key="3">
    <source>
        <dbReference type="ARBA" id="ARBA00022475"/>
    </source>
</evidence>
<evidence type="ECO:0000256" key="4">
    <source>
        <dbReference type="ARBA" id="ARBA00022679"/>
    </source>
</evidence>
<evidence type="ECO:0000256" key="17">
    <source>
        <dbReference type="SAM" id="SignalP"/>
    </source>
</evidence>
<keyword evidence="6 17" id="KW-0732">Signal</keyword>
<dbReference type="AlphaFoldDB" id="A0A450XZ35"/>
<evidence type="ECO:0000256" key="8">
    <source>
        <dbReference type="ARBA" id="ARBA00022777"/>
    </source>
</evidence>
<dbReference type="Gene3D" id="2.60.40.10">
    <property type="entry name" value="Immunoglobulins"/>
    <property type="match status" value="1"/>
</dbReference>
<dbReference type="InterPro" id="IPR051560">
    <property type="entry name" value="MAM_domain-containing"/>
</dbReference>
<dbReference type="Pfam" id="PF12810">
    <property type="entry name" value="ALK_LTK_GRD"/>
    <property type="match status" value="1"/>
</dbReference>
<keyword evidence="12" id="KW-0829">Tyrosine-protein kinase</keyword>
<evidence type="ECO:0000256" key="10">
    <source>
        <dbReference type="ARBA" id="ARBA00022989"/>
    </source>
</evidence>
<dbReference type="EMBL" id="CAADGH010000080">
    <property type="protein sequence ID" value="VFK76874.1"/>
    <property type="molecule type" value="Genomic_DNA"/>
</dbReference>
<feature type="region of interest" description="Disordered" evidence="16">
    <location>
        <begin position="871"/>
        <end position="910"/>
    </location>
</feature>
<keyword evidence="14" id="KW-0675">Receptor</keyword>
<keyword evidence="7" id="KW-0547">Nucleotide-binding</keyword>
<evidence type="ECO:0000256" key="13">
    <source>
        <dbReference type="ARBA" id="ARBA00023157"/>
    </source>
</evidence>
<evidence type="ECO:0000256" key="15">
    <source>
        <dbReference type="ARBA" id="ARBA00023180"/>
    </source>
</evidence>
<evidence type="ECO:0000256" key="6">
    <source>
        <dbReference type="ARBA" id="ARBA00022729"/>
    </source>
</evidence>
<gene>
    <name evidence="20" type="ORF">BECKMB1821H_GA0114242_10801</name>
    <name evidence="19" type="ORF">BECKMB1821I_GA0114274_10762</name>
</gene>
<evidence type="ECO:0000256" key="2">
    <source>
        <dbReference type="ARBA" id="ARBA00011902"/>
    </source>
</evidence>
<dbReference type="PANTHER" id="PTHR23282:SF101">
    <property type="entry name" value="MAM DOMAIN-CONTAINING PROTEIN"/>
    <property type="match status" value="1"/>
</dbReference>
<evidence type="ECO:0000256" key="14">
    <source>
        <dbReference type="ARBA" id="ARBA00023170"/>
    </source>
</evidence>
<evidence type="ECO:0000256" key="11">
    <source>
        <dbReference type="ARBA" id="ARBA00023136"/>
    </source>
</evidence>
<name>A0A450XZ35_9GAMM</name>
<evidence type="ECO:0000256" key="7">
    <source>
        <dbReference type="ARBA" id="ARBA00022741"/>
    </source>
</evidence>
<keyword evidence="5" id="KW-0812">Transmembrane</keyword>
<feature type="compositionally biased region" description="Basic and acidic residues" evidence="16">
    <location>
        <begin position="393"/>
        <end position="419"/>
    </location>
</feature>
<evidence type="ECO:0000256" key="12">
    <source>
        <dbReference type="ARBA" id="ARBA00023137"/>
    </source>
</evidence>
<dbReference type="EMBL" id="CAADFQ010000076">
    <property type="protein sequence ID" value="VFK34554.1"/>
    <property type="molecule type" value="Genomic_DNA"/>
</dbReference>
<evidence type="ECO:0000256" key="5">
    <source>
        <dbReference type="ARBA" id="ARBA00022692"/>
    </source>
</evidence>
<organism evidence="19">
    <name type="scientific">Candidatus Kentrum sp. MB</name>
    <dbReference type="NCBI Taxonomy" id="2138164"/>
    <lineage>
        <taxon>Bacteria</taxon>
        <taxon>Pseudomonadati</taxon>
        <taxon>Pseudomonadota</taxon>
        <taxon>Gammaproteobacteria</taxon>
        <taxon>Candidatus Kentrum</taxon>
    </lineage>
</organism>
<evidence type="ECO:0000259" key="18">
    <source>
        <dbReference type="PROSITE" id="PS50060"/>
    </source>
</evidence>
<keyword evidence="9" id="KW-0067">ATP-binding</keyword>
<dbReference type="Gene3D" id="2.60.120.200">
    <property type="match status" value="1"/>
</dbReference>
<dbReference type="GO" id="GO:0004714">
    <property type="term" value="F:transmembrane receptor protein tyrosine kinase activity"/>
    <property type="evidence" value="ECO:0007669"/>
    <property type="project" value="UniProtKB-EC"/>
</dbReference>
<dbReference type="InterPro" id="IPR055163">
    <property type="entry name" value="ALK/LTK-like_GRD"/>
</dbReference>
<evidence type="ECO:0000313" key="19">
    <source>
        <dbReference type="EMBL" id="VFK34554.1"/>
    </source>
</evidence>
<accession>A0A450XZ35</accession>
<protein>
    <recommendedName>
        <fullName evidence="2">receptor protein-tyrosine kinase</fullName>
        <ecNumber evidence="2">2.7.10.1</ecNumber>
    </recommendedName>
</protein>
<keyword evidence="11" id="KW-0472">Membrane</keyword>
<keyword evidence="10" id="KW-1133">Transmembrane helix</keyword>
<keyword evidence="4" id="KW-0808">Transferase</keyword>
<dbReference type="InterPro" id="IPR013783">
    <property type="entry name" value="Ig-like_fold"/>
</dbReference>
<dbReference type="EC" id="2.7.10.1" evidence="2"/>
<dbReference type="SMART" id="SM00137">
    <property type="entry name" value="MAM"/>
    <property type="match status" value="1"/>
</dbReference>
<evidence type="ECO:0000256" key="1">
    <source>
        <dbReference type="ARBA" id="ARBA00004251"/>
    </source>
</evidence>
<dbReference type="InterPro" id="IPR013320">
    <property type="entry name" value="ConA-like_dom_sf"/>
</dbReference>
<dbReference type="CDD" id="cd06263">
    <property type="entry name" value="MAM"/>
    <property type="match status" value="1"/>
</dbReference>
<dbReference type="SUPFAM" id="SSF49899">
    <property type="entry name" value="Concanavalin A-like lectins/glucanases"/>
    <property type="match status" value="1"/>
</dbReference>
<dbReference type="InterPro" id="IPR000998">
    <property type="entry name" value="MAM_dom"/>
</dbReference>
<dbReference type="Pfam" id="PF00629">
    <property type="entry name" value="MAM"/>
    <property type="match status" value="1"/>
</dbReference>
<feature type="region of interest" description="Disordered" evidence="16">
    <location>
        <begin position="379"/>
        <end position="458"/>
    </location>
</feature>
<keyword evidence="13" id="KW-1015">Disulfide bond</keyword>
<proteinExistence type="predicted"/>
<keyword evidence="15" id="KW-0325">Glycoprotein</keyword>
<sequence>MKTTSRSTPLSIAALYILFLTLAFISPARAAEHIVNFESDLSGWSAIKETSYFNWARHAGGTHSGHTGPVDAEEGNYYLYLEASRNTPGRIAYLQSPDFPETIKGISFHYHMYGAHMGNLELQGFDGSRWLQLWRVSGQQHGSHYAPWTRKEIDLSSKTIRKVRFKGTTGNGPGKLYRGDMAIDFITLTTNKETSAGHWSKSGDDIYFANGNVGVGMKDPKADLAVLGNLSKALTGRVGVLKGSTHLTGVGTRFTREVAVGDSLLIGDKVFIVHQLRGDAELILNAKHPVGAFNVTAYTDSDLLSVQTGAEVTALAIDKSGNVGIGAKAPTTRLDVRGGIRVGGETRCDAAREGTIRYNNVSNQPEFCNGRAWIRLKEQTGQKDPKGPQCETQCEKGDVGPKGDKGDTGPRGPKGDKGDTGQQGVQGKTGPRGPKGDQGIRGPVGPAGPPGSKGGAGGSFWSQSGANIYYSSGNIGIGTTTPMAKLEIKGGIKLGDDRSACNGAKVGLMKYISGFLYLCNGISWKALLLTNPEAKLTVSPASRFDMNVTERDNPGRYVTFTVTNSGPVASEKITTRLGNTTNFEFGANHCHGKTLAGGASCTVQVRPKGREDGAITGSLNILANNSPGISLAGTVTGFPGLYEFTAHTFTNCGQAGRSGPSLARCRKIYSTIWSNTYLTMTTNGIQEWIVPESGSYRIEASGASGGMNTNSNGGRGVRMRGDFQLKRRDVIHILVGQKGGDGSYDYGAGGGGGTFVVHDDTPLVVAGGGGGDGDDQVRNEGDAIIGTRPPTYYGYASPTARRAGGGVNGGGGFEGSAAGSQGGASYAQGGIGGSKYNSRNGDGGFGGGGGGFYTHGGGGGGGYTGGNSGYNNNGSHDSGQGGGSYNAGSNQRNIGGVHTGHGRVIITKLN</sequence>